<dbReference type="OrthoDB" id="10684557at2759"/>
<feature type="coiled-coil region" evidence="1">
    <location>
        <begin position="583"/>
        <end position="642"/>
    </location>
</feature>
<feature type="compositionally biased region" description="Polar residues" evidence="2">
    <location>
        <begin position="1"/>
        <end position="14"/>
    </location>
</feature>
<feature type="compositionally biased region" description="Low complexity" evidence="2">
    <location>
        <begin position="62"/>
        <end position="79"/>
    </location>
</feature>
<comment type="caution">
    <text evidence="3">The sequence shown here is derived from an EMBL/GenBank/DDBJ whole genome shotgun (WGS) entry which is preliminary data.</text>
</comment>
<feature type="region of interest" description="Disordered" evidence="2">
    <location>
        <begin position="669"/>
        <end position="701"/>
    </location>
</feature>
<organism evidence="3 4">
    <name type="scientific">Halteria grandinella</name>
    <dbReference type="NCBI Taxonomy" id="5974"/>
    <lineage>
        <taxon>Eukaryota</taxon>
        <taxon>Sar</taxon>
        <taxon>Alveolata</taxon>
        <taxon>Ciliophora</taxon>
        <taxon>Intramacronucleata</taxon>
        <taxon>Spirotrichea</taxon>
        <taxon>Stichotrichia</taxon>
        <taxon>Sporadotrichida</taxon>
        <taxon>Halteriidae</taxon>
        <taxon>Halteria</taxon>
    </lineage>
</organism>
<dbReference type="AlphaFoldDB" id="A0A8J8NUB2"/>
<feature type="region of interest" description="Disordered" evidence="2">
    <location>
        <begin position="50"/>
        <end position="79"/>
    </location>
</feature>
<dbReference type="EMBL" id="RRYP01005333">
    <property type="protein sequence ID" value="TNV82132.1"/>
    <property type="molecule type" value="Genomic_DNA"/>
</dbReference>
<evidence type="ECO:0000313" key="4">
    <source>
        <dbReference type="Proteomes" id="UP000785679"/>
    </source>
</evidence>
<accession>A0A8J8NUB2</accession>
<proteinExistence type="predicted"/>
<feature type="compositionally biased region" description="Polar residues" evidence="2">
    <location>
        <begin position="50"/>
        <end position="60"/>
    </location>
</feature>
<name>A0A8J8NUB2_HALGN</name>
<evidence type="ECO:0000256" key="1">
    <source>
        <dbReference type="SAM" id="Coils"/>
    </source>
</evidence>
<sequence length="701" mass="80684">MMNTFQPTLKVQNTRVRDQPPQYQAQYQQYSYHNDLSQQWSQDQQLCSHHQQIQMDTHSIQQKRPQQQQQQLQGTRTPQGYLRVNGQSTLYVENNHTHNPLIHQASLPLQNDGTVEYFMRQQIPNQQRAGKHVYHHQRSLSPNIIITRPQNNQIESYSGQINIPQSTSPFISRANNTRYQNYNSQGSFENTGRMQKGLFDSYLDGDPSQRLVQQHNMIINNTNLTQGKKRGRSTQRMIQSVDFNNLKPSWQSNQFTVNHPPRNEFLTRDLSPMPVYSHLSLSQAKSQNTRHTKDSLEIFVGGGSATAGLTQDHQLIDDLNDIIVTESDVSHQSSFYDIPQERKQRLNQNGNAKVPKQVYYNQKIQRGQQATLNQLINQLKEEKSKPIVVVQKQNIVIENRSSLPTVKSSPRALKIKQPLQAQSSSLVVQKQPSQKEGKRLETIQEQLHTIISTPIVQVDQTELLTLRHTVGILQNENLELKTELEAFKLFSKGIMKQNKVFREEVSSFRILQSKVNFYKEYCLFMEKECQKLKVQNYQLLEKLQRSISFVLDAAMSEDKNVEEIDQLTDMLIRENASLRELLQVNQTLQWEKIEEELKQAESEYYTQLEVECQPVSDIGSMISKASQEIKQKAQIRKQHEEEELMAITSSLTLDGAPEQFPFKNIKPKKAYLLGGSGPSPSANDTEGSKNGDDENPSADQQ</sequence>
<feature type="region of interest" description="Disordered" evidence="2">
    <location>
        <begin position="1"/>
        <end position="20"/>
    </location>
</feature>
<reference evidence="3" key="1">
    <citation type="submission" date="2019-06" db="EMBL/GenBank/DDBJ databases">
        <authorList>
            <person name="Zheng W."/>
        </authorList>
    </citation>
    <scope>NUCLEOTIDE SEQUENCE</scope>
    <source>
        <strain evidence="3">QDHG01</strain>
    </source>
</reference>
<evidence type="ECO:0000313" key="3">
    <source>
        <dbReference type="EMBL" id="TNV82132.1"/>
    </source>
</evidence>
<protein>
    <submittedName>
        <fullName evidence="3">Uncharacterized protein</fullName>
    </submittedName>
</protein>
<evidence type="ECO:0000256" key="2">
    <source>
        <dbReference type="SAM" id="MobiDB-lite"/>
    </source>
</evidence>
<dbReference type="Proteomes" id="UP000785679">
    <property type="component" value="Unassembled WGS sequence"/>
</dbReference>
<gene>
    <name evidence="3" type="ORF">FGO68_gene5248</name>
</gene>
<keyword evidence="1" id="KW-0175">Coiled coil</keyword>
<keyword evidence="4" id="KW-1185">Reference proteome</keyword>